<proteinExistence type="predicted"/>
<dbReference type="EMBL" id="JSZA02000033">
    <property type="protein sequence ID" value="KHD06516.1"/>
    <property type="molecule type" value="Genomic_DNA"/>
</dbReference>
<name>A0A0A6RRK7_9GAMM</name>
<feature type="transmembrane region" description="Helical" evidence="1">
    <location>
        <begin position="14"/>
        <end position="31"/>
    </location>
</feature>
<keyword evidence="1" id="KW-1133">Transmembrane helix</keyword>
<gene>
    <name evidence="2" type="ORF">PN36_10805</name>
</gene>
<organism evidence="2 3">
    <name type="scientific">Candidatus Thiomargarita nelsonii</name>
    <dbReference type="NCBI Taxonomy" id="1003181"/>
    <lineage>
        <taxon>Bacteria</taxon>
        <taxon>Pseudomonadati</taxon>
        <taxon>Pseudomonadota</taxon>
        <taxon>Gammaproteobacteria</taxon>
        <taxon>Thiotrichales</taxon>
        <taxon>Thiotrichaceae</taxon>
        <taxon>Thiomargarita</taxon>
    </lineage>
</organism>
<dbReference type="AlphaFoldDB" id="A0A0A6RRK7"/>
<reference evidence="2 3" key="1">
    <citation type="journal article" date="2016" name="Front. Microbiol.">
        <title>Single-Cell (Meta-)Genomics of a Dimorphic Candidatus Thiomargarita nelsonii Reveals Genomic Plasticity.</title>
        <authorList>
            <person name="Flood B.E."/>
            <person name="Fliss P."/>
            <person name="Jones D.S."/>
            <person name="Dick G.J."/>
            <person name="Jain S."/>
            <person name="Kaster A.K."/>
            <person name="Winkel M."/>
            <person name="Mussmann M."/>
            <person name="Bailey J."/>
        </authorList>
    </citation>
    <scope>NUCLEOTIDE SEQUENCE [LARGE SCALE GENOMIC DNA]</scope>
    <source>
        <strain evidence="2">Hydrate Ridge</strain>
    </source>
</reference>
<sequence>MKQDLINVNFLTDIISNSVGILVLFAVLNIVHEEKTVYKLEVPIEHESSLAPAFFICKDNAIVFIEPETIFSNAIIQADRGLDNKIFSLGYMDIDGQIAEDRGLVLYANNTSLWQNDSEIRQTLDDKLDAKKHFAFFFVYDEEGSSGFEIFRQTRQYLKKRQIKSGWQPVNENNPPHICFWSDVPACRYFPSYQAISK</sequence>
<evidence type="ECO:0000313" key="2">
    <source>
        <dbReference type="EMBL" id="KHD06516.1"/>
    </source>
</evidence>
<evidence type="ECO:0000313" key="3">
    <source>
        <dbReference type="Proteomes" id="UP000030428"/>
    </source>
</evidence>
<keyword evidence="1" id="KW-0472">Membrane</keyword>
<keyword evidence="3" id="KW-1185">Reference proteome</keyword>
<comment type="caution">
    <text evidence="2">The sequence shown here is derived from an EMBL/GenBank/DDBJ whole genome shotgun (WGS) entry which is preliminary data.</text>
</comment>
<protein>
    <submittedName>
        <fullName evidence="2">Uncharacterized protein</fullName>
    </submittedName>
</protein>
<evidence type="ECO:0000256" key="1">
    <source>
        <dbReference type="SAM" id="Phobius"/>
    </source>
</evidence>
<accession>A0A0A6RRK7</accession>
<keyword evidence="1" id="KW-0812">Transmembrane</keyword>
<dbReference type="Proteomes" id="UP000030428">
    <property type="component" value="Unassembled WGS sequence"/>
</dbReference>